<evidence type="ECO:0000313" key="3">
    <source>
        <dbReference type="Proteomes" id="UP001420932"/>
    </source>
</evidence>
<dbReference type="AlphaFoldDB" id="A0AAP0JKI7"/>
<feature type="compositionally biased region" description="Acidic residues" evidence="1">
    <location>
        <begin position="58"/>
        <end position="71"/>
    </location>
</feature>
<protein>
    <submittedName>
        <fullName evidence="2">Uncharacterized protein</fullName>
    </submittedName>
</protein>
<evidence type="ECO:0000313" key="2">
    <source>
        <dbReference type="EMBL" id="KAK9135748.1"/>
    </source>
</evidence>
<sequence length="84" mass="8986">MDETTVTSKSATTDDAVQIDQNNNANIVDVNIDTLQAVAAEPIGEVVSDNDEFKTNANDDEEDCSNEDDELTSSSNSGSEDELD</sequence>
<accession>A0AAP0JKI7</accession>
<dbReference type="EMBL" id="JBBNAF010000006">
    <property type="protein sequence ID" value="KAK9135748.1"/>
    <property type="molecule type" value="Genomic_DNA"/>
</dbReference>
<evidence type="ECO:0000256" key="1">
    <source>
        <dbReference type="SAM" id="MobiDB-lite"/>
    </source>
</evidence>
<proteinExistence type="predicted"/>
<organism evidence="2 3">
    <name type="scientific">Stephania yunnanensis</name>
    <dbReference type="NCBI Taxonomy" id="152371"/>
    <lineage>
        <taxon>Eukaryota</taxon>
        <taxon>Viridiplantae</taxon>
        <taxon>Streptophyta</taxon>
        <taxon>Embryophyta</taxon>
        <taxon>Tracheophyta</taxon>
        <taxon>Spermatophyta</taxon>
        <taxon>Magnoliopsida</taxon>
        <taxon>Ranunculales</taxon>
        <taxon>Menispermaceae</taxon>
        <taxon>Menispermoideae</taxon>
        <taxon>Cissampelideae</taxon>
        <taxon>Stephania</taxon>
    </lineage>
</organism>
<gene>
    <name evidence="2" type="ORF">Syun_015078</name>
</gene>
<comment type="caution">
    <text evidence="2">The sequence shown here is derived from an EMBL/GenBank/DDBJ whole genome shotgun (WGS) entry which is preliminary data.</text>
</comment>
<name>A0AAP0JKI7_9MAGN</name>
<dbReference type="Proteomes" id="UP001420932">
    <property type="component" value="Unassembled WGS sequence"/>
</dbReference>
<keyword evidence="3" id="KW-1185">Reference proteome</keyword>
<reference evidence="2 3" key="1">
    <citation type="submission" date="2024-01" db="EMBL/GenBank/DDBJ databases">
        <title>Genome assemblies of Stephania.</title>
        <authorList>
            <person name="Yang L."/>
        </authorList>
    </citation>
    <scope>NUCLEOTIDE SEQUENCE [LARGE SCALE GENOMIC DNA]</scope>
    <source>
        <strain evidence="2">YNDBR</strain>
        <tissue evidence="2">Leaf</tissue>
    </source>
</reference>
<feature type="region of interest" description="Disordered" evidence="1">
    <location>
        <begin position="46"/>
        <end position="84"/>
    </location>
</feature>